<feature type="signal peptide" evidence="2">
    <location>
        <begin position="1"/>
        <end position="19"/>
    </location>
</feature>
<keyword evidence="2" id="KW-0732">Signal</keyword>
<sequence>MARLLLLLVVGVLIDGAQTESEFIATDSPIRQVVVDNLLFFLYKKLPHTQGRGLTGAGAAAVAQKLDYGGHLPETRFADDKRFRLQADFGLFVLIALIGQYAIPILEEKSVLGTAAPTIIAYMDTQLCAMRISLENFSHLLDVVSGLPKRLAGEDANVATVPVYLNGPTTLLIDWHSQRLDRLESRDGGV</sequence>
<gene>
    <name evidence="3" type="ORF">STAS_30238</name>
</gene>
<dbReference type="GO" id="GO:0015979">
    <property type="term" value="P:photosynthesis"/>
    <property type="evidence" value="ECO:0007669"/>
    <property type="project" value="UniProtKB-KW"/>
</dbReference>
<protein>
    <submittedName>
        <fullName evidence="3">UDP-N-acetylmuramate--L-alanine ligase</fullName>
    </submittedName>
</protein>
<keyword evidence="3" id="KW-0436">Ligase</keyword>
<organism evidence="3 4">
    <name type="scientific">Striga asiatica</name>
    <name type="common">Asiatic witchweed</name>
    <name type="synonym">Buchnera asiatica</name>
    <dbReference type="NCBI Taxonomy" id="4170"/>
    <lineage>
        <taxon>Eukaryota</taxon>
        <taxon>Viridiplantae</taxon>
        <taxon>Streptophyta</taxon>
        <taxon>Embryophyta</taxon>
        <taxon>Tracheophyta</taxon>
        <taxon>Spermatophyta</taxon>
        <taxon>Magnoliopsida</taxon>
        <taxon>eudicotyledons</taxon>
        <taxon>Gunneridae</taxon>
        <taxon>Pentapetalae</taxon>
        <taxon>asterids</taxon>
        <taxon>lamiids</taxon>
        <taxon>Lamiales</taxon>
        <taxon>Orobanchaceae</taxon>
        <taxon>Buchnereae</taxon>
        <taxon>Striga</taxon>
    </lineage>
</organism>
<dbReference type="GO" id="GO:0016874">
    <property type="term" value="F:ligase activity"/>
    <property type="evidence" value="ECO:0007669"/>
    <property type="project" value="UniProtKB-KW"/>
</dbReference>
<keyword evidence="1" id="KW-0602">Photosynthesis</keyword>
<evidence type="ECO:0000256" key="1">
    <source>
        <dbReference type="ARBA" id="ARBA00022531"/>
    </source>
</evidence>
<dbReference type="PANTHER" id="PTHR47128">
    <property type="match status" value="1"/>
</dbReference>
<proteinExistence type="predicted"/>
<dbReference type="Proteomes" id="UP000325081">
    <property type="component" value="Unassembled WGS sequence"/>
</dbReference>
<comment type="caution">
    <text evidence="3">The sequence shown here is derived from an EMBL/GenBank/DDBJ whole genome shotgun (WGS) entry which is preliminary data.</text>
</comment>
<evidence type="ECO:0000313" key="4">
    <source>
        <dbReference type="Proteomes" id="UP000325081"/>
    </source>
</evidence>
<accession>A0A5A7R910</accession>
<dbReference type="PANTHER" id="PTHR47128:SF2">
    <property type="entry name" value="PROTEIN HIGH CHLOROPHYLL FLUORESCENCE PHENOTYPE 244, CHLOROPLASTIC"/>
    <property type="match status" value="1"/>
</dbReference>
<dbReference type="InterPro" id="IPR044256">
    <property type="entry name" value="HCF244-like"/>
</dbReference>
<keyword evidence="4" id="KW-1185">Reference proteome</keyword>
<evidence type="ECO:0000256" key="2">
    <source>
        <dbReference type="SAM" id="SignalP"/>
    </source>
</evidence>
<dbReference type="AlphaFoldDB" id="A0A5A7R910"/>
<dbReference type="EMBL" id="BKCP01010514">
    <property type="protein sequence ID" value="GER52761.1"/>
    <property type="molecule type" value="Genomic_DNA"/>
</dbReference>
<evidence type="ECO:0000313" key="3">
    <source>
        <dbReference type="EMBL" id="GER52761.1"/>
    </source>
</evidence>
<feature type="chain" id="PRO_5023000280" evidence="2">
    <location>
        <begin position="20"/>
        <end position="190"/>
    </location>
</feature>
<name>A0A5A7R910_STRAF</name>
<dbReference type="OrthoDB" id="419598at2759"/>
<reference evidence="4" key="1">
    <citation type="journal article" date="2019" name="Curr. Biol.">
        <title>Genome Sequence of Striga asiatica Provides Insight into the Evolution of Plant Parasitism.</title>
        <authorList>
            <person name="Yoshida S."/>
            <person name="Kim S."/>
            <person name="Wafula E.K."/>
            <person name="Tanskanen J."/>
            <person name="Kim Y.M."/>
            <person name="Honaas L."/>
            <person name="Yang Z."/>
            <person name="Spallek T."/>
            <person name="Conn C.E."/>
            <person name="Ichihashi Y."/>
            <person name="Cheong K."/>
            <person name="Cui S."/>
            <person name="Der J.P."/>
            <person name="Gundlach H."/>
            <person name="Jiao Y."/>
            <person name="Hori C."/>
            <person name="Ishida J.K."/>
            <person name="Kasahara H."/>
            <person name="Kiba T."/>
            <person name="Kim M.S."/>
            <person name="Koo N."/>
            <person name="Laohavisit A."/>
            <person name="Lee Y.H."/>
            <person name="Lumba S."/>
            <person name="McCourt P."/>
            <person name="Mortimer J.C."/>
            <person name="Mutuku J.M."/>
            <person name="Nomura T."/>
            <person name="Sasaki-Sekimoto Y."/>
            <person name="Seto Y."/>
            <person name="Wang Y."/>
            <person name="Wakatake T."/>
            <person name="Sakakibara H."/>
            <person name="Demura T."/>
            <person name="Yamaguchi S."/>
            <person name="Yoneyama K."/>
            <person name="Manabe R.I."/>
            <person name="Nelson D.C."/>
            <person name="Schulman A.H."/>
            <person name="Timko M.P."/>
            <person name="dePamphilis C.W."/>
            <person name="Choi D."/>
            <person name="Shirasu K."/>
        </authorList>
    </citation>
    <scope>NUCLEOTIDE SEQUENCE [LARGE SCALE GENOMIC DNA]</scope>
    <source>
        <strain evidence="4">cv. UVA1</strain>
    </source>
</reference>